<dbReference type="Pfam" id="PF08423">
    <property type="entry name" value="Rad51"/>
    <property type="match status" value="1"/>
</dbReference>
<evidence type="ECO:0000256" key="11">
    <source>
        <dbReference type="RuleBase" id="RU364139"/>
    </source>
</evidence>
<dbReference type="GO" id="GO:0003697">
    <property type="term" value="F:single-stranded DNA binding"/>
    <property type="evidence" value="ECO:0007669"/>
    <property type="project" value="InterPro"/>
</dbReference>
<dbReference type="Gene3D" id="3.40.50.300">
    <property type="entry name" value="P-loop containing nucleotide triphosphate hydrolases"/>
    <property type="match status" value="1"/>
</dbReference>
<dbReference type="NCBIfam" id="TIGR02238">
    <property type="entry name" value="recomb_DMC1"/>
    <property type="match status" value="1"/>
</dbReference>
<evidence type="ECO:0000256" key="9">
    <source>
        <dbReference type="ARBA" id="ARBA00023306"/>
    </source>
</evidence>
<dbReference type="NCBIfam" id="NF003301">
    <property type="entry name" value="PRK04301.1"/>
    <property type="match status" value="1"/>
</dbReference>
<evidence type="ECO:0000256" key="7">
    <source>
        <dbReference type="ARBA" id="ARBA00023242"/>
    </source>
</evidence>
<dbReference type="SUPFAM" id="SSF52540">
    <property type="entry name" value="P-loop containing nucleoside triphosphate hydrolases"/>
    <property type="match status" value="1"/>
</dbReference>
<evidence type="ECO:0000259" key="13">
    <source>
        <dbReference type="PROSITE" id="PS50163"/>
    </source>
</evidence>
<evidence type="ECO:0000256" key="2">
    <source>
        <dbReference type="ARBA" id="ARBA00007095"/>
    </source>
</evidence>
<proteinExistence type="inferred from homology"/>
<dbReference type="InterPro" id="IPR020587">
    <property type="entry name" value="RecA_monomer-monomer_interface"/>
</dbReference>
<keyword evidence="5 10" id="KW-0067">ATP-binding</keyword>
<evidence type="ECO:0000256" key="6">
    <source>
        <dbReference type="ARBA" id="ARBA00023125"/>
    </source>
</evidence>
<dbReference type="GO" id="GO:0007131">
    <property type="term" value="P:reciprocal meiotic recombination"/>
    <property type="evidence" value="ECO:0007669"/>
    <property type="project" value="InterPro"/>
</dbReference>
<evidence type="ECO:0000256" key="3">
    <source>
        <dbReference type="ARBA" id="ARBA00008897"/>
    </source>
</evidence>
<dbReference type="OrthoDB" id="10251254at2759"/>
<dbReference type="InterPro" id="IPR016467">
    <property type="entry name" value="DNA_recomb/repair_RecA-like"/>
</dbReference>
<dbReference type="InterPro" id="IPR010995">
    <property type="entry name" value="DNA_repair_Rad51/TF_NusA_a-hlx"/>
</dbReference>
<feature type="domain" description="RecA family profile 1" evidence="12">
    <location>
        <begin position="95"/>
        <end position="266"/>
    </location>
</feature>
<comment type="caution">
    <text evidence="14">The sequence shown here is derived from an EMBL/GenBank/DDBJ whole genome shotgun (WGS) entry which is preliminary data.</text>
</comment>
<evidence type="ECO:0000256" key="4">
    <source>
        <dbReference type="ARBA" id="ARBA00022741"/>
    </source>
</evidence>
<keyword evidence="11" id="KW-0227">DNA damage</keyword>
<dbReference type="GO" id="GO:0140664">
    <property type="term" value="F:ATP-dependent DNA damage sensor activity"/>
    <property type="evidence" value="ECO:0007669"/>
    <property type="project" value="InterPro"/>
</dbReference>
<dbReference type="FunFam" id="1.10.150.20:FF:000126">
    <property type="entry name" value="DNA repair protein RAD51 homolog"/>
    <property type="match status" value="1"/>
</dbReference>
<evidence type="ECO:0000259" key="12">
    <source>
        <dbReference type="PROSITE" id="PS50162"/>
    </source>
</evidence>
<evidence type="ECO:0000313" key="14">
    <source>
        <dbReference type="EMBL" id="KAA6372579.1"/>
    </source>
</evidence>
<keyword evidence="6 11" id="KW-0238">DNA-binding</keyword>
<dbReference type="SUPFAM" id="SSF47794">
    <property type="entry name" value="Rad51 N-terminal domain-like"/>
    <property type="match status" value="1"/>
</dbReference>
<dbReference type="Proteomes" id="UP000324800">
    <property type="component" value="Unassembled WGS sequence"/>
</dbReference>
<keyword evidence="4 10" id="KW-0547">Nucleotide-binding</keyword>
<protein>
    <recommendedName>
        <fullName evidence="11">DNA repair protein RAD51 homolog</fullName>
    </recommendedName>
</protein>
<dbReference type="GO" id="GO:0070192">
    <property type="term" value="P:chromosome organization involved in meiotic cell cycle"/>
    <property type="evidence" value="ECO:0007669"/>
    <property type="project" value="TreeGrafter"/>
</dbReference>
<dbReference type="InterPro" id="IPR020588">
    <property type="entry name" value="RecA_ATP-bd"/>
</dbReference>
<dbReference type="GO" id="GO:0006312">
    <property type="term" value="P:mitotic recombination"/>
    <property type="evidence" value="ECO:0007669"/>
    <property type="project" value="TreeGrafter"/>
</dbReference>
<keyword evidence="8" id="KW-0469">Meiosis</keyword>
<reference evidence="14 15" key="1">
    <citation type="submission" date="2019-03" db="EMBL/GenBank/DDBJ databases">
        <title>Single cell metagenomics reveals metabolic interactions within the superorganism composed of flagellate Streblomastix strix and complex community of Bacteroidetes bacteria on its surface.</title>
        <authorList>
            <person name="Treitli S.C."/>
            <person name="Kolisko M."/>
            <person name="Husnik F."/>
            <person name="Keeling P."/>
            <person name="Hampl V."/>
        </authorList>
    </citation>
    <scope>NUCLEOTIDE SEQUENCE [LARGE SCALE GENOMIC DNA]</scope>
    <source>
        <strain evidence="14">ST1C</strain>
    </source>
</reference>
<dbReference type="GO" id="GO:0005524">
    <property type="term" value="F:ATP binding"/>
    <property type="evidence" value="ECO:0007669"/>
    <property type="project" value="UniProtKB-KW"/>
</dbReference>
<feature type="domain" description="RecA family profile 2" evidence="13">
    <location>
        <begin position="273"/>
        <end position="336"/>
    </location>
</feature>
<dbReference type="Pfam" id="PF14520">
    <property type="entry name" value="HHH_5"/>
    <property type="match status" value="1"/>
</dbReference>
<dbReference type="InterPro" id="IPR011940">
    <property type="entry name" value="Dmc1"/>
</dbReference>
<dbReference type="GO" id="GO:0000730">
    <property type="term" value="P:DNA recombinase assembly"/>
    <property type="evidence" value="ECO:0007669"/>
    <property type="project" value="TreeGrafter"/>
</dbReference>
<dbReference type="GO" id="GO:0003690">
    <property type="term" value="F:double-stranded DNA binding"/>
    <property type="evidence" value="ECO:0007669"/>
    <property type="project" value="InterPro"/>
</dbReference>
<dbReference type="NCBIfam" id="TIGR02239">
    <property type="entry name" value="recomb_RAD51"/>
    <property type="match status" value="1"/>
</dbReference>
<dbReference type="AlphaFoldDB" id="A0A5J4UQ16"/>
<dbReference type="Gene3D" id="1.10.150.20">
    <property type="entry name" value="5' to 3' exonuclease, C-terminal subdomain"/>
    <property type="match status" value="1"/>
</dbReference>
<dbReference type="InterPro" id="IPR011941">
    <property type="entry name" value="DNA_recomb/repair_Rad51"/>
</dbReference>
<dbReference type="PROSITE" id="PS50163">
    <property type="entry name" value="RECA_3"/>
    <property type="match status" value="1"/>
</dbReference>
<comment type="similarity">
    <text evidence="3">Belongs to the RecA family. DMC1 subfamily.</text>
</comment>
<dbReference type="GO" id="GO:0042148">
    <property type="term" value="P:DNA strand invasion"/>
    <property type="evidence" value="ECO:0007669"/>
    <property type="project" value="TreeGrafter"/>
</dbReference>
<dbReference type="GO" id="GO:1990426">
    <property type="term" value="P:mitotic recombination-dependent replication fork processing"/>
    <property type="evidence" value="ECO:0007669"/>
    <property type="project" value="InterPro"/>
</dbReference>
<dbReference type="PANTHER" id="PTHR22942:SF30">
    <property type="entry name" value="MEIOTIC RECOMBINATION PROTEIN DMC1_LIM15 HOMOLOG"/>
    <property type="match status" value="1"/>
</dbReference>
<organism evidence="14 15">
    <name type="scientific">Streblomastix strix</name>
    <dbReference type="NCBI Taxonomy" id="222440"/>
    <lineage>
        <taxon>Eukaryota</taxon>
        <taxon>Metamonada</taxon>
        <taxon>Preaxostyla</taxon>
        <taxon>Oxymonadida</taxon>
        <taxon>Streblomastigidae</taxon>
        <taxon>Streblomastix</taxon>
    </lineage>
</organism>
<evidence type="ECO:0000256" key="5">
    <source>
        <dbReference type="ARBA" id="ARBA00022840"/>
    </source>
</evidence>
<dbReference type="CDD" id="cd19514">
    <property type="entry name" value="DMC1"/>
    <property type="match status" value="1"/>
</dbReference>
<keyword evidence="11" id="KW-0234">DNA repair</keyword>
<sequence length="336" mass="36951">MQEEEEQQEENEIESGQCYIEIDKLQDLGINVADLKKLKESGCYTVQSLQMRTKKDLLNIKGISEAKLDKIIDAVHKLIFSGFITGSQQLTKRREVVKITTGSKELDTLLGGGIETMSITEIFGEFRTGKTQLAHTLCVTTQLPLDVGGGNGKIAYIDTEGTFRPERIEPIATRYGLDAGAVLDNVIFARAYTHEHEMQLLSQVCAKMAEDQFRLLIVDSVTALFRVDFSGRGELADRQQKLAKVMSTLMKIAEEFGVAVIVTNQVVADPGAAAMFTADPKKPIGGHIMAHASTTRLFLRKGKGEQRICKIYDSPCLPESEATFSINSDGIGDAKD</sequence>
<evidence type="ECO:0000256" key="10">
    <source>
        <dbReference type="RuleBase" id="RU003422"/>
    </source>
</evidence>
<comment type="function">
    <text evidence="11">Binds to single and double-stranded DNA and exhibits DNA-dependent ATPase activity. Underwinds duplex DNA.</text>
</comment>
<keyword evidence="11" id="KW-0233">DNA recombination</keyword>
<evidence type="ECO:0000313" key="15">
    <source>
        <dbReference type="Proteomes" id="UP000324800"/>
    </source>
</evidence>
<dbReference type="PROSITE" id="PS50162">
    <property type="entry name" value="RECA_2"/>
    <property type="match status" value="1"/>
</dbReference>
<comment type="subcellular location">
    <subcellularLocation>
        <location evidence="1 11">Nucleus</location>
    </subcellularLocation>
</comment>
<evidence type="ECO:0000256" key="8">
    <source>
        <dbReference type="ARBA" id="ARBA00023254"/>
    </source>
</evidence>
<dbReference type="PIRSF" id="PIRSF005856">
    <property type="entry name" value="Rad51"/>
    <property type="match status" value="1"/>
</dbReference>
<dbReference type="EMBL" id="SNRW01013474">
    <property type="protein sequence ID" value="KAA6372579.1"/>
    <property type="molecule type" value="Genomic_DNA"/>
</dbReference>
<keyword evidence="7 11" id="KW-0539">Nucleus</keyword>
<accession>A0A5J4UQ16</accession>
<dbReference type="InterPro" id="IPR027417">
    <property type="entry name" value="P-loop_NTPase"/>
</dbReference>
<keyword evidence="9" id="KW-0131">Cell cycle</keyword>
<dbReference type="SMART" id="SM00382">
    <property type="entry name" value="AAA"/>
    <property type="match status" value="1"/>
</dbReference>
<comment type="similarity">
    <text evidence="2 11">Belongs to the RecA family. RAD51 subfamily.</text>
</comment>
<name>A0A5J4UQ16_9EUKA</name>
<dbReference type="InterPro" id="IPR003593">
    <property type="entry name" value="AAA+_ATPase"/>
</dbReference>
<dbReference type="PANTHER" id="PTHR22942">
    <property type="entry name" value="RECA/RAD51/RADA DNA STRAND-PAIRING FAMILY MEMBER"/>
    <property type="match status" value="1"/>
</dbReference>
<dbReference type="InterPro" id="IPR013632">
    <property type="entry name" value="Rad51_C"/>
</dbReference>
<dbReference type="FunFam" id="3.40.50.300:FF:000239">
    <property type="entry name" value="Meiotic recombination protein DMC1"/>
    <property type="match status" value="1"/>
</dbReference>
<gene>
    <name evidence="14" type="ORF">EZS28_031895</name>
</gene>
<evidence type="ECO:0000256" key="1">
    <source>
        <dbReference type="ARBA" id="ARBA00004123"/>
    </source>
</evidence>
<dbReference type="GO" id="GO:0000150">
    <property type="term" value="F:DNA strand exchange activity"/>
    <property type="evidence" value="ECO:0007669"/>
    <property type="project" value="InterPro"/>
</dbReference>
<dbReference type="GO" id="GO:0000794">
    <property type="term" value="C:condensed nuclear chromosome"/>
    <property type="evidence" value="ECO:0007669"/>
    <property type="project" value="TreeGrafter"/>
</dbReference>